<evidence type="ECO:0000313" key="1">
    <source>
        <dbReference type="EMBL" id="MBM3274925.1"/>
    </source>
</evidence>
<evidence type="ECO:0000313" key="2">
    <source>
        <dbReference type="Proteomes" id="UP000703893"/>
    </source>
</evidence>
<dbReference type="AlphaFoldDB" id="A0A938BNB1"/>
<name>A0A938BNB1_9BACT</name>
<sequence>MMVDDGDRTEEVIAWGQAERAPAVGDRLNVAYLPKWNTFRGETRIQRVASAFETATPAMAVRPSSVTLSPAADVQLMDLRRKTWKGIAPGQDVAKVGLYCEEEPAEGVWLRPERPIPGGLAQVVCLDVPAEARQWRDLTSAALVVVLAWEGIRGAELSPETLQAVYQHLLGRSGVELFTAIEKAPVPLSEAQAAVQILREAGLMSNASGGWRLLEPPDGPIGLPKLAAYQSYRQARAFREKLDRATVEEARQLAGLPAVRTLGPVTV</sequence>
<dbReference type="Proteomes" id="UP000703893">
    <property type="component" value="Unassembled WGS sequence"/>
</dbReference>
<organism evidence="1 2">
    <name type="scientific">Candidatus Tanganyikabacteria bacterium</name>
    <dbReference type="NCBI Taxonomy" id="2961651"/>
    <lineage>
        <taxon>Bacteria</taxon>
        <taxon>Bacillati</taxon>
        <taxon>Candidatus Sericytochromatia</taxon>
        <taxon>Candidatus Tanganyikabacteria</taxon>
    </lineage>
</organism>
<accession>A0A938BNB1</accession>
<gene>
    <name evidence="1" type="ORF">FJZ00_07215</name>
</gene>
<proteinExistence type="predicted"/>
<reference evidence="1 2" key="1">
    <citation type="submission" date="2019-03" db="EMBL/GenBank/DDBJ databases">
        <title>Lake Tanganyika Metagenome-Assembled Genomes (MAGs).</title>
        <authorList>
            <person name="Tran P."/>
        </authorList>
    </citation>
    <scope>NUCLEOTIDE SEQUENCE [LARGE SCALE GENOMIC DNA]</scope>
    <source>
        <strain evidence="1">K_DeepCast_65m_m2_236</strain>
    </source>
</reference>
<comment type="caution">
    <text evidence="1">The sequence shown here is derived from an EMBL/GenBank/DDBJ whole genome shotgun (WGS) entry which is preliminary data.</text>
</comment>
<dbReference type="EMBL" id="VGJX01000378">
    <property type="protein sequence ID" value="MBM3274925.1"/>
    <property type="molecule type" value="Genomic_DNA"/>
</dbReference>
<protein>
    <submittedName>
        <fullName evidence="1">Uncharacterized protein</fullName>
    </submittedName>
</protein>